<gene>
    <name evidence="2" type="ORF">GCM10010201_10910</name>
</gene>
<evidence type="ECO:0000256" key="1">
    <source>
        <dbReference type="SAM" id="SignalP"/>
    </source>
</evidence>
<reference evidence="3" key="1">
    <citation type="journal article" date="2019" name="Int. J. Syst. Evol. Microbiol.">
        <title>The Global Catalogue of Microorganisms (GCM) 10K type strain sequencing project: providing services to taxonomists for standard genome sequencing and annotation.</title>
        <authorList>
            <consortium name="The Broad Institute Genomics Platform"/>
            <consortium name="The Broad Institute Genome Sequencing Center for Infectious Disease"/>
            <person name="Wu L."/>
            <person name="Ma J."/>
        </authorList>
    </citation>
    <scope>NUCLEOTIDE SEQUENCE [LARGE SCALE GENOMIC DNA]</scope>
    <source>
        <strain evidence="3">JCM 3367</strain>
    </source>
</reference>
<organism evidence="2 3">
    <name type="scientific">Pilimelia columellifera subsp. columellifera</name>
    <dbReference type="NCBI Taxonomy" id="706583"/>
    <lineage>
        <taxon>Bacteria</taxon>
        <taxon>Bacillati</taxon>
        <taxon>Actinomycetota</taxon>
        <taxon>Actinomycetes</taxon>
        <taxon>Micromonosporales</taxon>
        <taxon>Micromonosporaceae</taxon>
        <taxon>Pilimelia</taxon>
    </lineage>
</organism>
<keyword evidence="3" id="KW-1185">Reference proteome</keyword>
<protein>
    <submittedName>
        <fullName evidence="2">Uncharacterized protein</fullName>
    </submittedName>
</protein>
<feature type="chain" id="PRO_5045950250" evidence="1">
    <location>
        <begin position="35"/>
        <end position="280"/>
    </location>
</feature>
<proteinExistence type="predicted"/>
<keyword evidence="1" id="KW-0732">Signal</keyword>
<name>A0ABP6AI82_9ACTN</name>
<dbReference type="RefSeq" id="WP_344169201.1">
    <property type="nucleotide sequence ID" value="NZ_BAAARY010000003.1"/>
</dbReference>
<accession>A0ABP6AI82</accession>
<feature type="signal peptide" evidence="1">
    <location>
        <begin position="1"/>
        <end position="34"/>
    </location>
</feature>
<evidence type="ECO:0000313" key="3">
    <source>
        <dbReference type="Proteomes" id="UP001499978"/>
    </source>
</evidence>
<comment type="caution">
    <text evidence="2">The sequence shown here is derived from an EMBL/GenBank/DDBJ whole genome shotgun (WGS) entry which is preliminary data.</text>
</comment>
<dbReference type="EMBL" id="BAAARY010000003">
    <property type="protein sequence ID" value="GAA2516139.1"/>
    <property type="molecule type" value="Genomic_DNA"/>
</dbReference>
<dbReference type="Proteomes" id="UP001499978">
    <property type="component" value="Unassembled WGS sequence"/>
</dbReference>
<evidence type="ECO:0000313" key="2">
    <source>
        <dbReference type="EMBL" id="GAA2516139.1"/>
    </source>
</evidence>
<sequence>MHRNLFLSGATARVLAAVATGAVAITTMPAAALAADVDIRMLGGNGNASVVCGNVATAVQLAQQKRLKLQHSRCTADASGGTVTLENVDIYVSAAAQAANRNNPVLNALEEGPQRDKDHCATRRSAQSGAGHQLNICSASAVGGRVLLEAVRQVHRDRNGQTSTRQIDRLEIAPSAFGVGDADCKNIISDPRDQRDDCLGEASGALMNLRGVDAVVRSAGAPNVVRKGITIDLRGGTATNYVYCFNVADGAGHVRQINQCSAKSRGGDVVLKNVNIHTQS</sequence>